<dbReference type="AlphaFoldDB" id="A0AAW0C7T0"/>
<evidence type="ECO:0000313" key="1">
    <source>
        <dbReference type="EMBL" id="KAK7035801.1"/>
    </source>
</evidence>
<accession>A0AAW0C7T0</accession>
<name>A0AAW0C7T0_9AGAR</name>
<comment type="caution">
    <text evidence="1">The sequence shown here is derived from an EMBL/GenBank/DDBJ whole genome shotgun (WGS) entry which is preliminary data.</text>
</comment>
<evidence type="ECO:0000313" key="2">
    <source>
        <dbReference type="Proteomes" id="UP001362999"/>
    </source>
</evidence>
<dbReference type="EMBL" id="JAWWNJ010000019">
    <property type="protein sequence ID" value="KAK7035801.1"/>
    <property type="molecule type" value="Genomic_DNA"/>
</dbReference>
<reference evidence="1 2" key="1">
    <citation type="journal article" date="2024" name="J Genomics">
        <title>Draft genome sequencing and assembly of Favolaschia claudopus CIRM-BRFM 2984 isolated from oak limbs.</title>
        <authorList>
            <person name="Navarro D."/>
            <person name="Drula E."/>
            <person name="Chaduli D."/>
            <person name="Cazenave R."/>
            <person name="Ahrendt S."/>
            <person name="Wang J."/>
            <person name="Lipzen A."/>
            <person name="Daum C."/>
            <person name="Barry K."/>
            <person name="Grigoriev I.V."/>
            <person name="Favel A."/>
            <person name="Rosso M.N."/>
            <person name="Martin F."/>
        </authorList>
    </citation>
    <scope>NUCLEOTIDE SEQUENCE [LARGE SCALE GENOMIC DNA]</scope>
    <source>
        <strain evidence="1 2">CIRM-BRFM 2984</strain>
    </source>
</reference>
<dbReference type="Proteomes" id="UP001362999">
    <property type="component" value="Unassembled WGS sequence"/>
</dbReference>
<organism evidence="1 2">
    <name type="scientific">Favolaschia claudopus</name>
    <dbReference type="NCBI Taxonomy" id="2862362"/>
    <lineage>
        <taxon>Eukaryota</taxon>
        <taxon>Fungi</taxon>
        <taxon>Dikarya</taxon>
        <taxon>Basidiomycota</taxon>
        <taxon>Agaricomycotina</taxon>
        <taxon>Agaricomycetes</taxon>
        <taxon>Agaricomycetidae</taxon>
        <taxon>Agaricales</taxon>
        <taxon>Marasmiineae</taxon>
        <taxon>Mycenaceae</taxon>
        <taxon>Favolaschia</taxon>
    </lineage>
</organism>
<protein>
    <submittedName>
        <fullName evidence="1">Uncharacterized protein</fullName>
    </submittedName>
</protein>
<keyword evidence="2" id="KW-1185">Reference proteome</keyword>
<proteinExistence type="predicted"/>
<gene>
    <name evidence="1" type="ORF">R3P38DRAFT_2771398</name>
</gene>
<sequence length="171" mass="19245">MVVSILIPPLLFKRAFSSQASRLNFNFNLHHLRHRKLRRIEAETELVTDERTESCSSLQVRYAYSNVLRPRSNFHSSQPLKSSSIGDRVSRSFWKGLVFEFVTKNNRGATPSEQDTISDVVSSPTLLATAHNGLKSVNPGGITVTTTTITAVREREVFNGDLEESSYFRGQ</sequence>